<dbReference type="EMBL" id="JBALHR010000012">
    <property type="protein sequence ID" value="MEH7829774.1"/>
    <property type="molecule type" value="Genomic_DNA"/>
</dbReference>
<organism evidence="2 3">
    <name type="scientific">Gemmobacter denitrificans</name>
    <dbReference type="NCBI Taxonomy" id="3123040"/>
    <lineage>
        <taxon>Bacteria</taxon>
        <taxon>Pseudomonadati</taxon>
        <taxon>Pseudomonadota</taxon>
        <taxon>Alphaproteobacteria</taxon>
        <taxon>Rhodobacterales</taxon>
        <taxon>Paracoccaceae</taxon>
        <taxon>Gemmobacter</taxon>
    </lineage>
</organism>
<evidence type="ECO:0000313" key="3">
    <source>
        <dbReference type="Proteomes" id="UP001431963"/>
    </source>
</evidence>
<feature type="chain" id="PRO_5046002137" evidence="1">
    <location>
        <begin position="18"/>
        <end position="142"/>
    </location>
</feature>
<proteinExistence type="predicted"/>
<evidence type="ECO:0000313" key="2">
    <source>
        <dbReference type="EMBL" id="MEH7829774.1"/>
    </source>
</evidence>
<feature type="signal peptide" evidence="1">
    <location>
        <begin position="1"/>
        <end position="17"/>
    </location>
</feature>
<comment type="caution">
    <text evidence="2">The sequence shown here is derived from an EMBL/GenBank/DDBJ whole genome shotgun (WGS) entry which is preliminary data.</text>
</comment>
<dbReference type="Proteomes" id="UP001431963">
    <property type="component" value="Unassembled WGS sequence"/>
</dbReference>
<evidence type="ECO:0000256" key="1">
    <source>
        <dbReference type="SAM" id="SignalP"/>
    </source>
</evidence>
<gene>
    <name evidence="2" type="ORF">V6590_16615</name>
</gene>
<name>A0ABU8BYI8_9RHOB</name>
<keyword evidence="1" id="KW-0732">Signal</keyword>
<accession>A0ABU8BYI8</accession>
<sequence length="142" mass="15039">MKALSMVLVLAAGTAQAEVALQVSFSDAARAKLTELGERVVVNAMYYGEPTEAGQPYADDGMGLVSLGDEVFTLWPRDQVVTLGGAMAGLPLDLVVEPGLNVNIYSARFAHEDNLLDCGLVDAPLREVEAAPQAIYCKLIGE</sequence>
<protein>
    <submittedName>
        <fullName evidence="2">Uncharacterized protein</fullName>
    </submittedName>
</protein>
<reference evidence="2" key="1">
    <citation type="submission" date="2024-02" db="EMBL/GenBank/DDBJ databases">
        <title>Genome sequences of strain Gemmobacter sp. JM10B15.</title>
        <authorList>
            <person name="Zhang M."/>
        </authorList>
    </citation>
    <scope>NUCLEOTIDE SEQUENCE</scope>
    <source>
        <strain evidence="2">JM10B15</strain>
    </source>
</reference>
<keyword evidence="3" id="KW-1185">Reference proteome</keyword>